<comment type="similarity">
    <text evidence="2 7">Belongs to the major facilitator superfamily. Sugar transporter (TC 2.A.1.1) family.</text>
</comment>
<gene>
    <name evidence="10" type="ORF">BDV34DRAFT_214417</name>
</gene>
<dbReference type="PRINTS" id="PR00171">
    <property type="entry name" value="SUGRTRNSPORT"/>
</dbReference>
<sequence length="556" mass="61027">MAGGNVDTAIAGTHEIAYGPPGYKGLIKEPRLFALACFASIGGLLFGYDQGVISGVLVMNNFSKHFPVLTEDAALQGWLVSIMTLGAMFGAFVNGPISDRLSRRWSILCANIIFLAGSVVQCAAENVAMLFVGRLVFGCAVGMLAMVVPLYLSELAPPNIRGALVALQQLSITVGIMSSFWINYGTQYIGGTGAGQSQAAWRIPLALQCVPSAILAIGTFFLPYSPRWLMNQGREDEVLQTLVRLRRVPVTDHRLTLEFLEIKAARLFDQETKIDKYGEGVSEIYVALQQYKELFTVRHLRKRTMVACLLQVLQQFTGINAIIYYAPQFFEAIGLSGNSVNLLATGVVGIVFFFSTIPAVMYLDRWGRRKTLMLGAAGMSVAQLVVATLYAVYKTTFSQHPAAGWTACVFVWIYIGTFAFSIACVNWIMPSEMFPPATRGKAVGVAIASNYLSNFIVALITPRMLESITFGTFYFFLVFCITLGVWTYFCVPETKGVPIEKMDKLFGGNDAQADLERIAEIRCRIGLTSDGDTDVILKESKDLMTHIEDTSVKHYA</sequence>
<dbReference type="AlphaFoldDB" id="A0A5N6DFW1"/>
<dbReference type="Gene3D" id="1.20.1250.20">
    <property type="entry name" value="MFS general substrate transporter like domains"/>
    <property type="match status" value="1"/>
</dbReference>
<proteinExistence type="inferred from homology"/>
<keyword evidence="11" id="KW-1185">Reference proteome</keyword>
<dbReference type="PANTHER" id="PTHR48022">
    <property type="entry name" value="PLASTIDIC GLUCOSE TRANSPORTER 4"/>
    <property type="match status" value="1"/>
</dbReference>
<evidence type="ECO:0000256" key="2">
    <source>
        <dbReference type="ARBA" id="ARBA00010992"/>
    </source>
</evidence>
<keyword evidence="3 7" id="KW-0813">Transport</keyword>
<comment type="subcellular location">
    <subcellularLocation>
        <location evidence="1">Membrane</location>
        <topology evidence="1">Multi-pass membrane protein</topology>
    </subcellularLocation>
</comment>
<evidence type="ECO:0000256" key="1">
    <source>
        <dbReference type="ARBA" id="ARBA00004141"/>
    </source>
</evidence>
<evidence type="ECO:0000256" key="5">
    <source>
        <dbReference type="ARBA" id="ARBA00022989"/>
    </source>
</evidence>
<dbReference type="InterPro" id="IPR005828">
    <property type="entry name" value="MFS_sugar_transport-like"/>
</dbReference>
<dbReference type="InterPro" id="IPR036259">
    <property type="entry name" value="MFS_trans_sf"/>
</dbReference>
<dbReference type="InterPro" id="IPR020846">
    <property type="entry name" value="MFS_dom"/>
</dbReference>
<dbReference type="PROSITE" id="PS00216">
    <property type="entry name" value="SUGAR_TRANSPORT_1"/>
    <property type="match status" value="1"/>
</dbReference>
<dbReference type="OMA" id="MPSEMFP"/>
<evidence type="ECO:0000256" key="3">
    <source>
        <dbReference type="ARBA" id="ARBA00022448"/>
    </source>
</evidence>
<feature type="transmembrane region" description="Helical" evidence="8">
    <location>
        <begin position="339"/>
        <end position="360"/>
    </location>
</feature>
<reference evidence="10 11" key="1">
    <citation type="submission" date="2019-04" db="EMBL/GenBank/DDBJ databases">
        <title>Fungal friends and foes A comparative genomics study of 23 Aspergillus species from section Flavi.</title>
        <authorList>
            <consortium name="DOE Joint Genome Institute"/>
            <person name="Kjaerbolling I."/>
            <person name="Vesth T.C."/>
            <person name="Frisvad J.C."/>
            <person name="Nybo J.L."/>
            <person name="Theobald S."/>
            <person name="Kildgaard S."/>
            <person name="Petersen T.I."/>
            <person name="Kuo A."/>
            <person name="Sato A."/>
            <person name="Lyhne E.K."/>
            <person name="Kogle M.E."/>
            <person name="Wiebenga A."/>
            <person name="Kun R.S."/>
            <person name="Lubbers R.J."/>
            <person name="Makela M.R."/>
            <person name="Barry K."/>
            <person name="Chovatia M."/>
            <person name="Clum A."/>
            <person name="Daum C."/>
            <person name="Haridas S."/>
            <person name="He G."/>
            <person name="LaButti K."/>
            <person name="Lipzen A."/>
            <person name="Mondo S."/>
            <person name="Pangilinan J."/>
            <person name="Riley R."/>
            <person name="Salamov A."/>
            <person name="Simmons B.A."/>
            <person name="Magnuson J.K."/>
            <person name="Henrissat B."/>
            <person name="Mortensen U.H."/>
            <person name="Larsen T.O."/>
            <person name="De vries R.P."/>
            <person name="Grigoriev I.V."/>
            <person name="Machida M."/>
            <person name="Baker S.E."/>
            <person name="Andersen M.R."/>
        </authorList>
    </citation>
    <scope>NUCLEOTIDE SEQUENCE [LARGE SCALE GENOMIC DNA]</scope>
    <source>
        <strain evidence="10 11">CBS 117618</strain>
    </source>
</reference>
<protein>
    <submittedName>
        <fullName evidence="10">General substrate transporter</fullName>
    </submittedName>
</protein>
<evidence type="ECO:0000313" key="11">
    <source>
        <dbReference type="Proteomes" id="UP000326532"/>
    </source>
</evidence>
<organism evidence="10 11">
    <name type="scientific">Aspergillus parasiticus</name>
    <dbReference type="NCBI Taxonomy" id="5067"/>
    <lineage>
        <taxon>Eukaryota</taxon>
        <taxon>Fungi</taxon>
        <taxon>Dikarya</taxon>
        <taxon>Ascomycota</taxon>
        <taxon>Pezizomycotina</taxon>
        <taxon>Eurotiomycetes</taxon>
        <taxon>Eurotiomycetidae</taxon>
        <taxon>Eurotiales</taxon>
        <taxon>Aspergillaceae</taxon>
        <taxon>Aspergillus</taxon>
        <taxon>Aspergillus subgen. Circumdati</taxon>
    </lineage>
</organism>
<feature type="transmembrane region" description="Helical" evidence="8">
    <location>
        <begin position="73"/>
        <end position="93"/>
    </location>
</feature>
<name>A0A5N6DFW1_ASPPA</name>
<dbReference type="PANTHER" id="PTHR48022:SF2">
    <property type="entry name" value="PLASTIDIC GLUCOSE TRANSPORTER 4"/>
    <property type="match status" value="1"/>
</dbReference>
<feature type="transmembrane region" description="Helical" evidence="8">
    <location>
        <begin position="372"/>
        <end position="392"/>
    </location>
</feature>
<evidence type="ECO:0000313" key="10">
    <source>
        <dbReference type="EMBL" id="KAB8203817.1"/>
    </source>
</evidence>
<dbReference type="Proteomes" id="UP000326532">
    <property type="component" value="Unassembled WGS sequence"/>
</dbReference>
<feature type="transmembrane region" description="Helical" evidence="8">
    <location>
        <begin position="105"/>
        <end position="124"/>
    </location>
</feature>
<dbReference type="FunFam" id="1.20.1250.20:FF:000026">
    <property type="entry name" value="MFS quinate transporter QutD"/>
    <property type="match status" value="1"/>
</dbReference>
<feature type="domain" description="Major facilitator superfamily (MFS) profile" evidence="9">
    <location>
        <begin position="35"/>
        <end position="495"/>
    </location>
</feature>
<feature type="transmembrane region" description="Helical" evidence="8">
    <location>
        <begin position="473"/>
        <end position="491"/>
    </location>
</feature>
<feature type="transmembrane region" description="Helical" evidence="8">
    <location>
        <begin position="404"/>
        <end position="429"/>
    </location>
</feature>
<dbReference type="GO" id="GO:0016020">
    <property type="term" value="C:membrane"/>
    <property type="evidence" value="ECO:0007669"/>
    <property type="project" value="UniProtKB-SubCell"/>
</dbReference>
<evidence type="ECO:0000259" key="9">
    <source>
        <dbReference type="PROSITE" id="PS50850"/>
    </source>
</evidence>
<dbReference type="VEuPathDB" id="FungiDB:BDV34DRAFT_214417"/>
<dbReference type="PROSITE" id="PS50850">
    <property type="entry name" value="MFS"/>
    <property type="match status" value="1"/>
</dbReference>
<evidence type="ECO:0000256" key="7">
    <source>
        <dbReference type="RuleBase" id="RU003346"/>
    </source>
</evidence>
<dbReference type="Pfam" id="PF00083">
    <property type="entry name" value="Sugar_tr"/>
    <property type="match status" value="1"/>
</dbReference>
<dbReference type="GO" id="GO:0005351">
    <property type="term" value="F:carbohydrate:proton symporter activity"/>
    <property type="evidence" value="ECO:0007669"/>
    <property type="project" value="TreeGrafter"/>
</dbReference>
<dbReference type="InterPro" id="IPR003663">
    <property type="entry name" value="Sugar/inositol_transpt"/>
</dbReference>
<feature type="transmembrane region" description="Helical" evidence="8">
    <location>
        <begin position="441"/>
        <end position="461"/>
    </location>
</feature>
<dbReference type="InterPro" id="IPR005829">
    <property type="entry name" value="Sugar_transporter_CS"/>
</dbReference>
<keyword evidence="4 8" id="KW-0812">Transmembrane</keyword>
<keyword evidence="6 8" id="KW-0472">Membrane</keyword>
<evidence type="ECO:0000256" key="6">
    <source>
        <dbReference type="ARBA" id="ARBA00023136"/>
    </source>
</evidence>
<feature type="transmembrane region" description="Helical" evidence="8">
    <location>
        <begin position="130"/>
        <end position="152"/>
    </location>
</feature>
<feature type="transmembrane region" description="Helical" evidence="8">
    <location>
        <begin position="164"/>
        <end position="183"/>
    </location>
</feature>
<dbReference type="NCBIfam" id="TIGR00879">
    <property type="entry name" value="SP"/>
    <property type="match status" value="1"/>
</dbReference>
<evidence type="ECO:0000256" key="4">
    <source>
        <dbReference type="ARBA" id="ARBA00022692"/>
    </source>
</evidence>
<accession>A0A5N6DFW1</accession>
<dbReference type="InterPro" id="IPR050360">
    <property type="entry name" value="MFS_Sugar_Transporters"/>
</dbReference>
<dbReference type="SUPFAM" id="SSF103473">
    <property type="entry name" value="MFS general substrate transporter"/>
    <property type="match status" value="1"/>
</dbReference>
<evidence type="ECO:0000256" key="8">
    <source>
        <dbReference type="SAM" id="Phobius"/>
    </source>
</evidence>
<keyword evidence="5 8" id="KW-1133">Transmembrane helix</keyword>
<feature type="transmembrane region" description="Helical" evidence="8">
    <location>
        <begin position="203"/>
        <end position="224"/>
    </location>
</feature>
<feature type="transmembrane region" description="Helical" evidence="8">
    <location>
        <begin position="32"/>
        <end position="53"/>
    </location>
</feature>
<feature type="transmembrane region" description="Helical" evidence="8">
    <location>
        <begin position="306"/>
        <end position="327"/>
    </location>
</feature>
<dbReference type="EMBL" id="ML734987">
    <property type="protein sequence ID" value="KAB8203817.1"/>
    <property type="molecule type" value="Genomic_DNA"/>
</dbReference>